<dbReference type="KEGG" id="sgy:Sgly_0349"/>
<proteinExistence type="predicted"/>
<keyword evidence="2" id="KW-1185">Reference proteome</keyword>
<sequence length="135" mass="15821">MAPGLLKIANDSANLVNTTKKPDVFFARYDTLLDCMEKLSLLEDSIKFNGTKPSKQFRDLEIGRERNTHLFINRFYQETLNKINALKTNKAKYNKVCNFYTLLEDYFHKMSPNNIKEIEEMNATLEQKYGPNSWK</sequence>
<gene>
    <name evidence="1" type="ordered locus">Sgly_0349</name>
</gene>
<accession>F0SXG9</accession>
<dbReference type="EMBL" id="CP002547">
    <property type="protein sequence ID" value="ADY54715.1"/>
    <property type="molecule type" value="Genomic_DNA"/>
</dbReference>
<dbReference type="eggNOG" id="ENOG5033G84">
    <property type="taxonomic scope" value="Bacteria"/>
</dbReference>
<reference evidence="1 2" key="1">
    <citation type="journal article" date="2011" name="Stand. Genomic Sci.">
        <title>Complete genome sequence of Syntrophobotulus glycolicus type strain (FlGlyR).</title>
        <authorList>
            <person name="Han C."/>
            <person name="Mwirichia R."/>
            <person name="Chertkov O."/>
            <person name="Held B."/>
            <person name="Lapidus A."/>
            <person name="Nolan M."/>
            <person name="Lucas S."/>
            <person name="Hammon N."/>
            <person name="Deshpande S."/>
            <person name="Cheng J.F."/>
            <person name="Tapia R."/>
            <person name="Goodwin L."/>
            <person name="Pitluck S."/>
            <person name="Huntemann M."/>
            <person name="Liolios K."/>
            <person name="Ivanova N."/>
            <person name="Pagani I."/>
            <person name="Mavromatis K."/>
            <person name="Ovchinikova G."/>
            <person name="Pati A."/>
            <person name="Chen A."/>
            <person name="Palaniappan K."/>
            <person name="Land M."/>
            <person name="Hauser L."/>
            <person name="Brambilla E.M."/>
            <person name="Rohde M."/>
            <person name="Spring S."/>
            <person name="Sikorski J."/>
            <person name="Goker M."/>
            <person name="Woyke T."/>
            <person name="Bristow J."/>
            <person name="Eisen J.A."/>
            <person name="Markowitz V."/>
            <person name="Hugenholtz P."/>
            <person name="Kyrpides N.C."/>
            <person name="Klenk H.P."/>
            <person name="Detter J.C."/>
        </authorList>
    </citation>
    <scope>NUCLEOTIDE SEQUENCE [LARGE SCALE GENOMIC DNA]</scope>
    <source>
        <strain evidence="2">DSM 8271 / FlGlyR</strain>
    </source>
</reference>
<dbReference type="AlphaFoldDB" id="F0SXG9"/>
<evidence type="ECO:0000313" key="1">
    <source>
        <dbReference type="EMBL" id="ADY54715.1"/>
    </source>
</evidence>
<organism evidence="1 2">
    <name type="scientific">Syntrophobotulus glycolicus (strain DSM 8271 / FlGlyR)</name>
    <dbReference type="NCBI Taxonomy" id="645991"/>
    <lineage>
        <taxon>Bacteria</taxon>
        <taxon>Bacillati</taxon>
        <taxon>Bacillota</taxon>
        <taxon>Clostridia</taxon>
        <taxon>Eubacteriales</taxon>
        <taxon>Desulfitobacteriaceae</taxon>
        <taxon>Syntrophobotulus</taxon>
    </lineage>
</organism>
<reference evidence="2" key="2">
    <citation type="submission" date="2011-02" db="EMBL/GenBank/DDBJ databases">
        <title>The complete genome of Syntrophobotulus glycolicus DSM 8271.</title>
        <authorList>
            <person name="Lucas S."/>
            <person name="Copeland A."/>
            <person name="Lapidus A."/>
            <person name="Bruce D."/>
            <person name="Goodwin L."/>
            <person name="Pitluck S."/>
            <person name="Kyrpides N."/>
            <person name="Mavromatis K."/>
            <person name="Pagani I."/>
            <person name="Ivanova N."/>
            <person name="Mikhailova N."/>
            <person name="Chertkov O."/>
            <person name="Held B."/>
            <person name="Detter J.C."/>
            <person name="Tapia R."/>
            <person name="Han C."/>
            <person name="Land M."/>
            <person name="Hauser L."/>
            <person name="Markowitz V."/>
            <person name="Cheng J.-F."/>
            <person name="Hugenholtz P."/>
            <person name="Woyke T."/>
            <person name="Wu D."/>
            <person name="Spring S."/>
            <person name="Schroeder M."/>
            <person name="Brambilla E."/>
            <person name="Klenk H.-P."/>
            <person name="Eisen J.A."/>
        </authorList>
    </citation>
    <scope>NUCLEOTIDE SEQUENCE [LARGE SCALE GENOMIC DNA]</scope>
    <source>
        <strain evidence="2">DSM 8271 / FlGlyR</strain>
    </source>
</reference>
<dbReference type="Proteomes" id="UP000007488">
    <property type="component" value="Chromosome"/>
</dbReference>
<name>F0SXG9_SYNGF</name>
<protein>
    <submittedName>
        <fullName evidence="1">Phage protein</fullName>
    </submittedName>
</protein>
<dbReference type="HOGENOM" id="CLU_1884775_0_0_9"/>
<evidence type="ECO:0000313" key="2">
    <source>
        <dbReference type="Proteomes" id="UP000007488"/>
    </source>
</evidence>